<feature type="compositionally biased region" description="Acidic residues" evidence="1">
    <location>
        <begin position="1"/>
        <end position="12"/>
    </location>
</feature>
<evidence type="ECO:0000313" key="3">
    <source>
        <dbReference type="Proteomes" id="UP000188268"/>
    </source>
</evidence>
<accession>A0A1R3G1H9</accession>
<keyword evidence="3" id="KW-1185">Reference proteome</keyword>
<comment type="caution">
    <text evidence="2">The sequence shown here is derived from an EMBL/GenBank/DDBJ whole genome shotgun (WGS) entry which is preliminary data.</text>
</comment>
<protein>
    <submittedName>
        <fullName evidence="2">Uncharacterized protein</fullName>
    </submittedName>
</protein>
<dbReference type="Gramene" id="OMO51925">
    <property type="protein sequence ID" value="OMO51925"/>
    <property type="gene ID" value="CCACVL1_29502"/>
</dbReference>
<evidence type="ECO:0000313" key="2">
    <source>
        <dbReference type="EMBL" id="OMO51925.1"/>
    </source>
</evidence>
<gene>
    <name evidence="2" type="ORF">CCACVL1_29502</name>
</gene>
<dbReference type="AlphaFoldDB" id="A0A1R3G1H9"/>
<reference evidence="2 3" key="1">
    <citation type="submission" date="2013-09" db="EMBL/GenBank/DDBJ databases">
        <title>Corchorus capsularis genome sequencing.</title>
        <authorList>
            <person name="Alam M."/>
            <person name="Haque M.S."/>
            <person name="Islam M.S."/>
            <person name="Emdad E.M."/>
            <person name="Islam M.M."/>
            <person name="Ahmed B."/>
            <person name="Halim A."/>
            <person name="Hossen Q.M.M."/>
            <person name="Hossain M.Z."/>
            <person name="Ahmed R."/>
            <person name="Khan M.M."/>
            <person name="Islam R."/>
            <person name="Rashid M.M."/>
            <person name="Khan S.A."/>
            <person name="Rahman M.S."/>
            <person name="Alam M."/>
        </authorList>
    </citation>
    <scope>NUCLEOTIDE SEQUENCE [LARGE SCALE GENOMIC DNA]</scope>
    <source>
        <strain evidence="3">cv. CVL-1</strain>
        <tissue evidence="2">Whole seedling</tissue>
    </source>
</reference>
<proteinExistence type="predicted"/>
<name>A0A1R3G1H9_COCAP</name>
<dbReference type="EMBL" id="AWWV01015656">
    <property type="protein sequence ID" value="OMO51925.1"/>
    <property type="molecule type" value="Genomic_DNA"/>
</dbReference>
<feature type="region of interest" description="Disordered" evidence="1">
    <location>
        <begin position="1"/>
        <end position="21"/>
    </location>
</feature>
<feature type="non-terminal residue" evidence="2">
    <location>
        <position position="34"/>
    </location>
</feature>
<dbReference type="Proteomes" id="UP000188268">
    <property type="component" value="Unassembled WGS sequence"/>
</dbReference>
<evidence type="ECO:0000256" key="1">
    <source>
        <dbReference type="SAM" id="MobiDB-lite"/>
    </source>
</evidence>
<sequence length="34" mass="3795">MSKEEVSDEVEGSIDSSDNQLVPPLLNLYSWIEA</sequence>
<organism evidence="2 3">
    <name type="scientific">Corchorus capsularis</name>
    <name type="common">Jute</name>
    <dbReference type="NCBI Taxonomy" id="210143"/>
    <lineage>
        <taxon>Eukaryota</taxon>
        <taxon>Viridiplantae</taxon>
        <taxon>Streptophyta</taxon>
        <taxon>Embryophyta</taxon>
        <taxon>Tracheophyta</taxon>
        <taxon>Spermatophyta</taxon>
        <taxon>Magnoliopsida</taxon>
        <taxon>eudicotyledons</taxon>
        <taxon>Gunneridae</taxon>
        <taxon>Pentapetalae</taxon>
        <taxon>rosids</taxon>
        <taxon>malvids</taxon>
        <taxon>Malvales</taxon>
        <taxon>Malvaceae</taxon>
        <taxon>Grewioideae</taxon>
        <taxon>Apeibeae</taxon>
        <taxon>Corchorus</taxon>
    </lineage>
</organism>